<reference evidence="3 4" key="1">
    <citation type="submission" date="2019-03" db="EMBL/GenBank/DDBJ databases">
        <title>Genomic Encyclopedia of Type Strains, Phase IV (KMG-IV): sequencing the most valuable type-strain genomes for metagenomic binning, comparative biology and taxonomic classification.</title>
        <authorList>
            <person name="Goeker M."/>
        </authorList>
    </citation>
    <scope>NUCLEOTIDE SEQUENCE [LARGE SCALE GENOMIC DNA]</scope>
    <source>
        <strain evidence="3 4">DSM 28867</strain>
    </source>
</reference>
<evidence type="ECO:0000256" key="1">
    <source>
        <dbReference type="ARBA" id="ARBA00022598"/>
    </source>
</evidence>
<proteinExistence type="predicted"/>
<dbReference type="Proteomes" id="UP000294743">
    <property type="component" value="Unassembled WGS sequence"/>
</dbReference>
<dbReference type="CDD" id="cd16442">
    <property type="entry name" value="BPL"/>
    <property type="match status" value="1"/>
</dbReference>
<dbReference type="PROSITE" id="PS51733">
    <property type="entry name" value="BPL_LPL_CATALYTIC"/>
    <property type="match status" value="1"/>
</dbReference>
<keyword evidence="4" id="KW-1185">Reference proteome</keyword>
<dbReference type="GO" id="GO:0004077">
    <property type="term" value="F:biotin--[biotin carboxyl-carrier protein] ligase activity"/>
    <property type="evidence" value="ECO:0007669"/>
    <property type="project" value="InterPro"/>
</dbReference>
<feature type="domain" description="BPL/LPL catalytic" evidence="2">
    <location>
        <begin position="7"/>
        <end position="193"/>
    </location>
</feature>
<protein>
    <submittedName>
        <fullName evidence="3">BirA family biotin operon repressor/biotin-[acetyl-CoA-carboxylase] ligase</fullName>
    </submittedName>
</protein>
<organism evidence="3 4">
    <name type="scientific">Breznakia blatticola</name>
    <dbReference type="NCBI Taxonomy" id="1754012"/>
    <lineage>
        <taxon>Bacteria</taxon>
        <taxon>Bacillati</taxon>
        <taxon>Bacillota</taxon>
        <taxon>Erysipelotrichia</taxon>
        <taxon>Erysipelotrichales</taxon>
        <taxon>Erysipelotrichaceae</taxon>
        <taxon>Breznakia</taxon>
    </lineage>
</organism>
<dbReference type="GO" id="GO:0016740">
    <property type="term" value="F:transferase activity"/>
    <property type="evidence" value="ECO:0007669"/>
    <property type="project" value="UniProtKB-ARBA"/>
</dbReference>
<gene>
    <name evidence="3" type="ORF">EDD63_11834</name>
</gene>
<dbReference type="InterPro" id="IPR004143">
    <property type="entry name" value="BPL_LPL_catalytic"/>
</dbReference>
<dbReference type="AlphaFoldDB" id="A0A4R7ZIL7"/>
<comment type="caution">
    <text evidence="3">The sequence shown here is derived from an EMBL/GenBank/DDBJ whole genome shotgun (WGS) entry which is preliminary data.</text>
</comment>
<keyword evidence="1 3" id="KW-0436">Ligase</keyword>
<dbReference type="SUPFAM" id="SSF55681">
    <property type="entry name" value="Class II aaRS and biotin synthetases"/>
    <property type="match status" value="1"/>
</dbReference>
<dbReference type="GO" id="GO:0009249">
    <property type="term" value="P:protein lipoylation"/>
    <property type="evidence" value="ECO:0007669"/>
    <property type="project" value="UniProtKB-ARBA"/>
</dbReference>
<dbReference type="PANTHER" id="PTHR12835:SF5">
    <property type="entry name" value="BIOTIN--PROTEIN LIGASE"/>
    <property type="match status" value="1"/>
</dbReference>
<dbReference type="RefSeq" id="WP_134169595.1">
    <property type="nucleotide sequence ID" value="NZ_SODD01000018.1"/>
</dbReference>
<dbReference type="GO" id="GO:0005737">
    <property type="term" value="C:cytoplasm"/>
    <property type="evidence" value="ECO:0007669"/>
    <property type="project" value="TreeGrafter"/>
</dbReference>
<name>A0A4R7ZIL7_9FIRM</name>
<dbReference type="Gene3D" id="3.30.930.10">
    <property type="entry name" value="Bira Bifunctional Protein, Domain 2"/>
    <property type="match status" value="1"/>
</dbReference>
<dbReference type="InterPro" id="IPR045864">
    <property type="entry name" value="aa-tRNA-synth_II/BPL/LPL"/>
</dbReference>
<dbReference type="Pfam" id="PF03099">
    <property type="entry name" value="BPL_LplA_LipB"/>
    <property type="match status" value="1"/>
</dbReference>
<accession>A0A4R7ZIL7</accession>
<dbReference type="NCBIfam" id="TIGR00121">
    <property type="entry name" value="birA_ligase"/>
    <property type="match status" value="1"/>
</dbReference>
<evidence type="ECO:0000313" key="3">
    <source>
        <dbReference type="EMBL" id="TDW16966.1"/>
    </source>
</evidence>
<dbReference type="EMBL" id="SODD01000018">
    <property type="protein sequence ID" value="TDW16966.1"/>
    <property type="molecule type" value="Genomic_DNA"/>
</dbReference>
<sequence length="255" mass="28627">MKIDAKKLKNNLDSFYTIVESYQSISSTNDLLKEVASSFPEGTIFLANEQSKGKGRNGRDFLSQADKGLYMSVLLKPQFDIKTSLTITACAAVSVAKAIETLYHKQIQIKWINDITYKQKKLGGILVESGLQANQSQVDYFVVGIGINVYKQDFPEPLNEIASTLEAHIKNVDRFALAVAILNNFATLYASLAQNTWYEPYLRFSSVYHASIKVLANPPYDAYVENIDPYGQLHVIKEDQTREIINSGEISIRLK</sequence>
<dbReference type="OrthoDB" id="9807064at2"/>
<evidence type="ECO:0000313" key="4">
    <source>
        <dbReference type="Proteomes" id="UP000294743"/>
    </source>
</evidence>
<dbReference type="PANTHER" id="PTHR12835">
    <property type="entry name" value="BIOTIN PROTEIN LIGASE"/>
    <property type="match status" value="1"/>
</dbReference>
<evidence type="ECO:0000259" key="2">
    <source>
        <dbReference type="PROSITE" id="PS51733"/>
    </source>
</evidence>
<dbReference type="InterPro" id="IPR004408">
    <property type="entry name" value="Biotin_CoA_COase_ligase"/>
</dbReference>